<evidence type="ECO:0000259" key="2">
    <source>
        <dbReference type="Pfam" id="PF13609"/>
    </source>
</evidence>
<evidence type="ECO:0000313" key="3">
    <source>
        <dbReference type="EMBL" id="TMV06578.1"/>
    </source>
</evidence>
<keyword evidence="1" id="KW-0732">Signal</keyword>
<dbReference type="SUPFAM" id="SSF56935">
    <property type="entry name" value="Porins"/>
    <property type="match status" value="1"/>
</dbReference>
<gene>
    <name evidence="3" type="ORF">FGK63_14660</name>
</gene>
<feature type="domain" description="Porin" evidence="2">
    <location>
        <begin position="9"/>
        <end position="356"/>
    </location>
</feature>
<dbReference type="InterPro" id="IPR033900">
    <property type="entry name" value="Gram_neg_porin_domain"/>
</dbReference>
<dbReference type="InterPro" id="IPR023614">
    <property type="entry name" value="Porin_dom_sf"/>
</dbReference>
<dbReference type="EMBL" id="VCPD01000005">
    <property type="protein sequence ID" value="TMV06578.1"/>
    <property type="molecule type" value="Genomic_DNA"/>
</dbReference>
<dbReference type="Gene3D" id="2.40.160.10">
    <property type="entry name" value="Porin"/>
    <property type="match status" value="1"/>
</dbReference>
<evidence type="ECO:0000313" key="4">
    <source>
        <dbReference type="Proteomes" id="UP001193035"/>
    </source>
</evidence>
<sequence length="379" mass="41956">MTSKTRTAATVAIAVFGSAVPAFAELKFDTKFGGHVSFYGQFDPALISVDDGQQTNTRLLDNALSNSRLGLRYYRPLGEREFMFRFETGLRLPSSAEWDQNGSFFSGWTIDDIRHFDFSLKGRWGKTSLGQGSMVSDGAATIDLSYVGLALYSFTNDENTSFIYRDPAGALSGPTIRDTADNFDGSRGWRARYDTPKFNGFTAGVSGGVAWGQNILDLSEDDDTLDLGVFYANTFEGGVQFAAGVAYARRARDDNTGTRKDTMGSASVLLRNGLSFTVAAGRREDDKVGASNPEYWYGKVAYEGQWLTWGKTGVGVDYYSGRDFVNQGSDTHAWGIALVQKIERINTDAYLKYRSHVFDDGTTRYQRNQTWVLGALWKF</sequence>
<feature type="chain" id="PRO_5045306130" evidence="1">
    <location>
        <begin position="25"/>
        <end position="379"/>
    </location>
</feature>
<dbReference type="Proteomes" id="UP001193035">
    <property type="component" value="Unassembled WGS sequence"/>
</dbReference>
<feature type="signal peptide" evidence="1">
    <location>
        <begin position="1"/>
        <end position="24"/>
    </location>
</feature>
<evidence type="ECO:0000256" key="1">
    <source>
        <dbReference type="SAM" id="SignalP"/>
    </source>
</evidence>
<dbReference type="Pfam" id="PF13609">
    <property type="entry name" value="Porin_4"/>
    <property type="match status" value="1"/>
</dbReference>
<accession>A0ABY2WVE8</accession>
<reference evidence="3 4" key="1">
    <citation type="submission" date="2019-05" db="EMBL/GenBank/DDBJ databases">
        <title>Ruegeria sp. nov., isolated from tidal flat.</title>
        <authorList>
            <person name="Kim W."/>
        </authorList>
    </citation>
    <scope>NUCLEOTIDE SEQUENCE [LARGE SCALE GENOMIC DNA]</scope>
    <source>
        <strain evidence="3 4">CAU 1488</strain>
    </source>
</reference>
<comment type="caution">
    <text evidence="3">The sequence shown here is derived from an EMBL/GenBank/DDBJ whole genome shotgun (WGS) entry which is preliminary data.</text>
</comment>
<protein>
    <submittedName>
        <fullName evidence="3">Porin</fullName>
    </submittedName>
</protein>
<keyword evidence="4" id="KW-1185">Reference proteome</keyword>
<name>A0ABY2WVE8_9RHOB</name>
<organism evidence="3 4">
    <name type="scientific">Ruegeria sediminis</name>
    <dbReference type="NCBI Taxonomy" id="2583820"/>
    <lineage>
        <taxon>Bacteria</taxon>
        <taxon>Pseudomonadati</taxon>
        <taxon>Pseudomonadota</taxon>
        <taxon>Alphaproteobacteria</taxon>
        <taxon>Rhodobacterales</taxon>
        <taxon>Roseobacteraceae</taxon>
        <taxon>Ruegeria</taxon>
    </lineage>
</organism>
<proteinExistence type="predicted"/>